<evidence type="ECO:0000256" key="2">
    <source>
        <dbReference type="ARBA" id="ARBA00008531"/>
    </source>
</evidence>
<name>A0A8E0S7Z8_9TREM</name>
<accession>A0A8E0S7Z8</accession>
<evidence type="ECO:0000256" key="3">
    <source>
        <dbReference type="ARBA" id="ARBA00022741"/>
    </source>
</evidence>
<evidence type="ECO:0000256" key="8">
    <source>
        <dbReference type="ARBA" id="ARBA00029433"/>
    </source>
</evidence>
<feature type="region of interest" description="Disordered" evidence="9">
    <location>
        <begin position="100"/>
        <end position="123"/>
    </location>
</feature>
<feature type="domain" description="SRP54-type proteins GTP-binding" evidence="10">
    <location>
        <begin position="230"/>
        <end position="340"/>
    </location>
</feature>
<organism evidence="11 12">
    <name type="scientific">Fasciolopsis buskii</name>
    <dbReference type="NCBI Taxonomy" id="27845"/>
    <lineage>
        <taxon>Eukaryota</taxon>
        <taxon>Metazoa</taxon>
        <taxon>Spiralia</taxon>
        <taxon>Lophotrochozoa</taxon>
        <taxon>Platyhelminthes</taxon>
        <taxon>Trematoda</taxon>
        <taxon>Digenea</taxon>
        <taxon>Plagiorchiida</taxon>
        <taxon>Echinostomata</taxon>
        <taxon>Echinostomatoidea</taxon>
        <taxon>Fasciolidae</taxon>
        <taxon>Fasciolopsis</taxon>
    </lineage>
</organism>
<comment type="similarity">
    <text evidence="2">Belongs to the GTP-binding SRP family.</text>
</comment>
<keyword evidence="3" id="KW-0547">Nucleotide-binding</keyword>
<dbReference type="GO" id="GO:0005525">
    <property type="term" value="F:GTP binding"/>
    <property type="evidence" value="ECO:0007669"/>
    <property type="project" value="UniProtKB-KW"/>
</dbReference>
<keyword evidence="12" id="KW-1185">Reference proteome</keyword>
<evidence type="ECO:0000256" key="4">
    <source>
        <dbReference type="ARBA" id="ARBA00022824"/>
    </source>
</evidence>
<evidence type="ECO:0000256" key="6">
    <source>
        <dbReference type="ARBA" id="ARBA00023136"/>
    </source>
</evidence>
<dbReference type="GO" id="GO:0006614">
    <property type="term" value="P:SRP-dependent cotranslational protein targeting to membrane"/>
    <property type="evidence" value="ECO:0007669"/>
    <property type="project" value="InterPro"/>
</dbReference>
<sequence>MHISPTTSPQPKPNGKRTKEGRKWDTGATGEEAAALDFSSPSNHVSNDVDPGDQKGPAISTAEATSLSRLRGIMKDELAEVHVSSDEEQIVDEEEVHPSKMVTESTFSKNDSATKTNSSGGAAEGNLVSSLLRGLRLPGGSGRVLTMDDITPSLEQLRDRLVAKNVAMEIAQRVCDSVADHLIGTPLGAFERVYTRVRSSLEEVCTRVLASGRRVDVLRDAMDARSQGRPYTVVFCGVNGVGKSTNLAKIAFWLIEKNFRVLIAACDTFRSGAVEQLRTHVHKLNYIHPPEQHGGQVVVELYEQGYGRDAASIARSAINYGTLFIPPTLAVVHGVYVCVAL</sequence>
<dbReference type="GO" id="GO:0006886">
    <property type="term" value="P:intracellular protein transport"/>
    <property type="evidence" value="ECO:0007669"/>
    <property type="project" value="InterPro"/>
</dbReference>
<dbReference type="PANTHER" id="PTHR43134">
    <property type="entry name" value="SIGNAL RECOGNITION PARTICLE RECEPTOR SUBUNIT ALPHA"/>
    <property type="match status" value="1"/>
</dbReference>
<evidence type="ECO:0000256" key="5">
    <source>
        <dbReference type="ARBA" id="ARBA00023134"/>
    </source>
</evidence>
<evidence type="ECO:0000256" key="9">
    <source>
        <dbReference type="SAM" id="MobiDB-lite"/>
    </source>
</evidence>
<dbReference type="Pfam" id="PF00448">
    <property type="entry name" value="SRP54"/>
    <property type="match status" value="1"/>
</dbReference>
<dbReference type="InterPro" id="IPR027417">
    <property type="entry name" value="P-loop_NTPase"/>
</dbReference>
<evidence type="ECO:0000256" key="7">
    <source>
        <dbReference type="ARBA" id="ARBA00023170"/>
    </source>
</evidence>
<keyword evidence="4" id="KW-0256">Endoplasmic reticulum</keyword>
<dbReference type="SMART" id="SM00962">
    <property type="entry name" value="SRP54"/>
    <property type="match status" value="1"/>
</dbReference>
<comment type="caution">
    <text evidence="11">The sequence shown here is derived from an EMBL/GenBank/DDBJ whole genome shotgun (WGS) entry which is preliminary data.</text>
</comment>
<evidence type="ECO:0000259" key="10">
    <source>
        <dbReference type="SMART" id="SM00962"/>
    </source>
</evidence>
<reference evidence="11" key="1">
    <citation type="submission" date="2019-05" db="EMBL/GenBank/DDBJ databases">
        <title>Annotation for the trematode Fasciolopsis buski.</title>
        <authorList>
            <person name="Choi Y.-J."/>
        </authorList>
    </citation>
    <scope>NUCLEOTIDE SEQUENCE</scope>
    <source>
        <strain evidence="11">HT</strain>
        <tissue evidence="11">Whole worm</tissue>
    </source>
</reference>
<evidence type="ECO:0000256" key="1">
    <source>
        <dbReference type="ARBA" id="ARBA00004586"/>
    </source>
</evidence>
<dbReference type="Pfam" id="PF02881">
    <property type="entry name" value="SRP54_N"/>
    <property type="match status" value="1"/>
</dbReference>
<dbReference type="InterPro" id="IPR036225">
    <property type="entry name" value="SRP/SRP_N"/>
</dbReference>
<keyword evidence="7 11" id="KW-0675">Receptor</keyword>
<dbReference type="Pfam" id="PF04086">
    <property type="entry name" value="SRP-alpha_N"/>
    <property type="match status" value="1"/>
</dbReference>
<proteinExistence type="inferred from homology"/>
<dbReference type="AlphaFoldDB" id="A0A8E0S7Z8"/>
<protein>
    <submittedName>
        <fullName evidence="11">Signal recognition particle receptor subunit</fullName>
    </submittedName>
</protein>
<dbReference type="InterPro" id="IPR007222">
    <property type="entry name" value="Sig_recog_particle_rcpt_asu_N"/>
</dbReference>
<dbReference type="Proteomes" id="UP000728185">
    <property type="component" value="Unassembled WGS sequence"/>
</dbReference>
<dbReference type="OrthoDB" id="1727884at2759"/>
<evidence type="ECO:0000313" key="12">
    <source>
        <dbReference type="Proteomes" id="UP000728185"/>
    </source>
</evidence>
<dbReference type="GO" id="GO:0005047">
    <property type="term" value="F:signal recognition particle binding"/>
    <property type="evidence" value="ECO:0007669"/>
    <property type="project" value="InterPro"/>
</dbReference>
<dbReference type="PANTHER" id="PTHR43134:SF1">
    <property type="entry name" value="SIGNAL RECOGNITION PARTICLE RECEPTOR SUBUNIT ALPHA"/>
    <property type="match status" value="1"/>
</dbReference>
<dbReference type="InterPro" id="IPR042101">
    <property type="entry name" value="SRP54_N_sf"/>
</dbReference>
<dbReference type="EMBL" id="LUCM01001656">
    <property type="protein sequence ID" value="KAA0198545.1"/>
    <property type="molecule type" value="Genomic_DNA"/>
</dbReference>
<dbReference type="Gene3D" id="1.20.120.140">
    <property type="entry name" value="Signal recognition particle SRP54, nucleotide-binding domain"/>
    <property type="match status" value="1"/>
</dbReference>
<evidence type="ECO:0000313" key="11">
    <source>
        <dbReference type="EMBL" id="KAA0198545.1"/>
    </source>
</evidence>
<comment type="subcellular location">
    <subcellularLocation>
        <location evidence="8">Endomembrane system</location>
        <topology evidence="8">Peripheral membrane protein</topology>
        <orientation evidence="8">Cytoplasmic side</orientation>
    </subcellularLocation>
    <subcellularLocation>
        <location evidence="1">Endoplasmic reticulum membrane</location>
    </subcellularLocation>
</comment>
<dbReference type="GO" id="GO:0003924">
    <property type="term" value="F:GTPase activity"/>
    <property type="evidence" value="ECO:0007669"/>
    <property type="project" value="InterPro"/>
</dbReference>
<dbReference type="Gene3D" id="3.40.50.300">
    <property type="entry name" value="P-loop containing nucleotide triphosphate hydrolases"/>
    <property type="match status" value="1"/>
</dbReference>
<dbReference type="GO" id="GO:0005785">
    <property type="term" value="C:signal recognition particle receptor complex"/>
    <property type="evidence" value="ECO:0007669"/>
    <property type="project" value="InterPro"/>
</dbReference>
<dbReference type="InterPro" id="IPR000897">
    <property type="entry name" value="SRP54_GTPase_dom"/>
</dbReference>
<feature type="compositionally biased region" description="Polar residues" evidence="9">
    <location>
        <begin position="102"/>
        <end position="120"/>
    </location>
</feature>
<dbReference type="SUPFAM" id="SSF47364">
    <property type="entry name" value="Domain of the SRP/SRP receptor G-proteins"/>
    <property type="match status" value="1"/>
</dbReference>
<feature type="region of interest" description="Disordered" evidence="9">
    <location>
        <begin position="1"/>
        <end position="59"/>
    </location>
</feature>
<keyword evidence="6" id="KW-0472">Membrane</keyword>
<dbReference type="InterPro" id="IPR013822">
    <property type="entry name" value="Signal_recog_particl_SRP54_hlx"/>
</dbReference>
<dbReference type="SUPFAM" id="SSF52540">
    <property type="entry name" value="P-loop containing nucleoside triphosphate hydrolases"/>
    <property type="match status" value="1"/>
</dbReference>
<gene>
    <name evidence="11" type="ORF">FBUS_10491</name>
</gene>
<keyword evidence="5" id="KW-0342">GTP-binding</keyword>